<dbReference type="AlphaFoldDB" id="D7BC52"/>
<keyword evidence="2 8" id="KW-0808">Transferase</keyword>
<dbReference type="InterPro" id="IPR029044">
    <property type="entry name" value="Nucleotide-diphossugar_trans"/>
</dbReference>
<evidence type="ECO:0000259" key="9">
    <source>
        <dbReference type="Pfam" id="PF12804"/>
    </source>
</evidence>
<dbReference type="Gene3D" id="3.90.550.10">
    <property type="entry name" value="Spore Coat Polysaccharide Biosynthesis Protein SpsA, Chain A"/>
    <property type="match status" value="1"/>
</dbReference>
<comment type="similarity">
    <text evidence="8">Belongs to the MobA family.</text>
</comment>
<dbReference type="InterPro" id="IPR013482">
    <property type="entry name" value="Molybde_CF_guanTrfase"/>
</dbReference>
<dbReference type="GO" id="GO:0005737">
    <property type="term" value="C:cytoplasm"/>
    <property type="evidence" value="ECO:0007669"/>
    <property type="project" value="UniProtKB-SubCell"/>
</dbReference>
<keyword evidence="3 8" id="KW-0479">Metal-binding</keyword>
<feature type="binding site" evidence="8">
    <location>
        <position position="91"/>
    </location>
    <ligand>
        <name>Mg(2+)</name>
        <dbReference type="ChEBI" id="CHEBI:18420"/>
    </ligand>
</feature>
<protein>
    <recommendedName>
        <fullName evidence="8">Probable molybdenum cofactor guanylyltransferase</fullName>
        <shortName evidence="8">MoCo guanylyltransferase</shortName>
        <ecNumber evidence="8">2.7.7.77</ecNumber>
    </recommendedName>
    <alternativeName>
        <fullName evidence="8">GTP:molybdopterin guanylyltransferase</fullName>
    </alternativeName>
    <alternativeName>
        <fullName evidence="8">Mo-MPT guanylyltransferase</fullName>
    </alternativeName>
    <alternativeName>
        <fullName evidence="8">Molybdopterin guanylyltransferase</fullName>
    </alternativeName>
    <alternativeName>
        <fullName evidence="8">Molybdopterin-guanine dinucleotide synthase</fullName>
        <shortName evidence="8">MGD synthase</shortName>
    </alternativeName>
</protein>
<feature type="binding site" evidence="8">
    <location>
        <position position="20"/>
    </location>
    <ligand>
        <name>GTP</name>
        <dbReference type="ChEBI" id="CHEBI:37565"/>
    </ligand>
</feature>
<dbReference type="PANTHER" id="PTHR19136:SF81">
    <property type="entry name" value="MOLYBDENUM COFACTOR GUANYLYLTRANSFERASE"/>
    <property type="match status" value="1"/>
</dbReference>
<comment type="catalytic activity">
    <reaction evidence="8">
        <text>Mo-molybdopterin + GTP + H(+) = Mo-molybdopterin guanine dinucleotide + diphosphate</text>
        <dbReference type="Rhea" id="RHEA:34243"/>
        <dbReference type="ChEBI" id="CHEBI:15378"/>
        <dbReference type="ChEBI" id="CHEBI:33019"/>
        <dbReference type="ChEBI" id="CHEBI:37565"/>
        <dbReference type="ChEBI" id="CHEBI:71302"/>
        <dbReference type="ChEBI" id="CHEBI:71310"/>
        <dbReference type="EC" id="2.7.7.77"/>
    </reaction>
</comment>
<comment type="domain">
    <text evidence="8">The N-terminal domain determines nucleotide recognition and specific binding, while the C-terminal domain determines the specific binding to the target protein.</text>
</comment>
<keyword evidence="1 8" id="KW-0963">Cytoplasm</keyword>
<evidence type="ECO:0000256" key="1">
    <source>
        <dbReference type="ARBA" id="ARBA00022490"/>
    </source>
</evidence>
<dbReference type="HAMAP" id="MF_00316">
    <property type="entry name" value="MobA"/>
    <property type="match status" value="1"/>
</dbReference>
<evidence type="ECO:0000313" key="10">
    <source>
        <dbReference type="EMBL" id="ADH64549.1"/>
    </source>
</evidence>
<feature type="binding site" evidence="8">
    <location>
        <begin position="8"/>
        <end position="10"/>
    </location>
    <ligand>
        <name>GTP</name>
        <dbReference type="ChEBI" id="CHEBI:37565"/>
    </ligand>
</feature>
<keyword evidence="7 8" id="KW-0501">Molybdenum cofactor biosynthesis</keyword>
<dbReference type="eggNOG" id="COG0746">
    <property type="taxonomic scope" value="Bacteria"/>
</dbReference>
<proteinExistence type="inferred from homology"/>
<keyword evidence="11" id="KW-1185">Reference proteome</keyword>
<comment type="function">
    <text evidence="8">Transfers a GMP moiety from GTP to Mo-molybdopterin (Mo-MPT) cofactor (Moco or molybdenum cofactor) to form Mo-molybdopterin guanine dinucleotide (Mo-MGD) cofactor.</text>
</comment>
<keyword evidence="6 8" id="KW-0342">GTP-binding</keyword>
<keyword evidence="4 8" id="KW-0547">Nucleotide-binding</keyword>
<dbReference type="HOGENOM" id="CLU_055597_2_1_0"/>
<feature type="binding site" evidence="8">
    <location>
        <position position="91"/>
    </location>
    <ligand>
        <name>GTP</name>
        <dbReference type="ChEBI" id="CHEBI:37565"/>
    </ligand>
</feature>
<evidence type="ECO:0000256" key="5">
    <source>
        <dbReference type="ARBA" id="ARBA00022842"/>
    </source>
</evidence>
<evidence type="ECO:0000256" key="6">
    <source>
        <dbReference type="ARBA" id="ARBA00023134"/>
    </source>
</evidence>
<reference evidence="10 11" key="1">
    <citation type="journal article" date="2010" name="Stand. Genomic Sci.">
        <title>Complete genome sequence of Meiothermus silvanus type strain (VI-R2).</title>
        <authorList>
            <person name="Sikorski J."/>
            <person name="Tindall B.J."/>
            <person name="Lowry S."/>
            <person name="Lucas S."/>
            <person name="Nolan M."/>
            <person name="Copeland A."/>
            <person name="Glavina Del Rio T."/>
            <person name="Tice H."/>
            <person name="Cheng J.F."/>
            <person name="Han C."/>
            <person name="Pitluck S."/>
            <person name="Liolios K."/>
            <person name="Ivanova N."/>
            <person name="Mavromatis K."/>
            <person name="Mikhailova N."/>
            <person name="Pati A."/>
            <person name="Goodwin L."/>
            <person name="Chen A."/>
            <person name="Palaniappan K."/>
            <person name="Land M."/>
            <person name="Hauser L."/>
            <person name="Chang Y.J."/>
            <person name="Jeffries C.D."/>
            <person name="Rohde M."/>
            <person name="Goker M."/>
            <person name="Woyke T."/>
            <person name="Bristow J."/>
            <person name="Eisen J.A."/>
            <person name="Markowitz V."/>
            <person name="Hugenholtz P."/>
            <person name="Kyrpides N.C."/>
            <person name="Klenk H.P."/>
            <person name="Lapidus A."/>
        </authorList>
    </citation>
    <scope>NUCLEOTIDE SEQUENCE [LARGE SCALE GENOMIC DNA]</scope>
    <source>
        <strain evidence="11">ATCC 700542 / DSM 9946 / VI-R2</strain>
    </source>
</reference>
<dbReference type="STRING" id="526227.Mesil_2702"/>
<dbReference type="Proteomes" id="UP000001916">
    <property type="component" value="Chromosome"/>
</dbReference>
<dbReference type="KEGG" id="msv:Mesil_2702"/>
<dbReference type="CDD" id="cd02503">
    <property type="entry name" value="MobA"/>
    <property type="match status" value="1"/>
</dbReference>
<sequence length="183" mass="20404">MTYSGAILAGGKSRRFGQDKARFVWQEKTLMEWGLEALSGASERFIVANQPYPEFAVRVYADRIPGGDSLSGLHSALSYAQNDWVAVAACDLPFLTQGYWDFLWRCVGTYQAVAGVGPTGFPEPLAAFYHRSLLPEIEARLERGELKLQAVLRAARTLYVPWSKLEPRFGPRLYTNVNTPGDL</sequence>
<dbReference type="EMBL" id="CP002042">
    <property type="protein sequence ID" value="ADH64549.1"/>
    <property type="molecule type" value="Genomic_DNA"/>
</dbReference>
<evidence type="ECO:0000256" key="4">
    <source>
        <dbReference type="ARBA" id="ARBA00022741"/>
    </source>
</evidence>
<organism evidence="10 11">
    <name type="scientific">Allomeiothermus silvanus (strain ATCC 700542 / DSM 9946 / NBRC 106475 / NCIMB 13440 / VI-R2)</name>
    <name type="common">Thermus silvanus</name>
    <dbReference type="NCBI Taxonomy" id="526227"/>
    <lineage>
        <taxon>Bacteria</taxon>
        <taxon>Thermotogati</taxon>
        <taxon>Deinococcota</taxon>
        <taxon>Deinococci</taxon>
        <taxon>Thermales</taxon>
        <taxon>Thermaceae</taxon>
        <taxon>Allomeiothermus</taxon>
    </lineage>
</organism>
<dbReference type="GO" id="GO:0061603">
    <property type="term" value="F:molybdenum cofactor guanylyltransferase activity"/>
    <property type="evidence" value="ECO:0007669"/>
    <property type="project" value="UniProtKB-EC"/>
</dbReference>
<feature type="domain" description="MobA-like NTP transferase" evidence="9">
    <location>
        <begin position="5"/>
        <end position="154"/>
    </location>
</feature>
<dbReference type="InterPro" id="IPR025877">
    <property type="entry name" value="MobA-like_NTP_Trfase"/>
</dbReference>
<dbReference type="PANTHER" id="PTHR19136">
    <property type="entry name" value="MOLYBDENUM COFACTOR GUANYLYLTRANSFERASE"/>
    <property type="match status" value="1"/>
</dbReference>
<dbReference type="Pfam" id="PF12804">
    <property type="entry name" value="NTP_transf_3"/>
    <property type="match status" value="1"/>
</dbReference>
<evidence type="ECO:0000256" key="2">
    <source>
        <dbReference type="ARBA" id="ARBA00022679"/>
    </source>
</evidence>
<dbReference type="GO" id="GO:0006777">
    <property type="term" value="P:Mo-molybdopterin cofactor biosynthetic process"/>
    <property type="evidence" value="ECO:0007669"/>
    <property type="project" value="UniProtKB-KW"/>
</dbReference>
<evidence type="ECO:0000256" key="7">
    <source>
        <dbReference type="ARBA" id="ARBA00023150"/>
    </source>
</evidence>
<comment type="caution">
    <text evidence="8">Lacks conserved residue(s) required for the propagation of feature annotation.</text>
</comment>
<dbReference type="EC" id="2.7.7.77" evidence="8"/>
<gene>
    <name evidence="8" type="primary">mobA</name>
    <name evidence="10" type="ordered locus">Mesil_2702</name>
</gene>
<evidence type="ECO:0000256" key="3">
    <source>
        <dbReference type="ARBA" id="ARBA00022723"/>
    </source>
</evidence>
<keyword evidence="5 8" id="KW-0460">Magnesium</keyword>
<dbReference type="SUPFAM" id="SSF53448">
    <property type="entry name" value="Nucleotide-diphospho-sugar transferases"/>
    <property type="match status" value="1"/>
</dbReference>
<dbReference type="OrthoDB" id="9788394at2"/>
<accession>D7BC52</accession>
<evidence type="ECO:0000313" key="11">
    <source>
        <dbReference type="Proteomes" id="UP000001916"/>
    </source>
</evidence>
<dbReference type="GO" id="GO:0046872">
    <property type="term" value="F:metal ion binding"/>
    <property type="evidence" value="ECO:0007669"/>
    <property type="project" value="UniProtKB-KW"/>
</dbReference>
<dbReference type="GO" id="GO:0005525">
    <property type="term" value="F:GTP binding"/>
    <property type="evidence" value="ECO:0007669"/>
    <property type="project" value="UniProtKB-UniRule"/>
</dbReference>
<evidence type="ECO:0000256" key="8">
    <source>
        <dbReference type="HAMAP-Rule" id="MF_00316"/>
    </source>
</evidence>
<feature type="binding site" evidence="8">
    <location>
        <position position="62"/>
    </location>
    <ligand>
        <name>GTP</name>
        <dbReference type="ChEBI" id="CHEBI:37565"/>
    </ligand>
</feature>
<dbReference type="RefSeq" id="WP_013159086.1">
    <property type="nucleotide sequence ID" value="NC_014212.1"/>
</dbReference>
<name>D7BC52_ALLS1</name>
<comment type="subcellular location">
    <subcellularLocation>
        <location evidence="8">Cytoplasm</location>
    </subcellularLocation>
</comment>
<comment type="cofactor">
    <cofactor evidence="8">
        <name>Mg(2+)</name>
        <dbReference type="ChEBI" id="CHEBI:18420"/>
    </cofactor>
</comment>